<dbReference type="GO" id="GO:0005829">
    <property type="term" value="C:cytosol"/>
    <property type="evidence" value="ECO:0007669"/>
    <property type="project" value="TreeGrafter"/>
</dbReference>
<dbReference type="SUPFAM" id="SSF53590">
    <property type="entry name" value="Nucleoside hydrolase"/>
    <property type="match status" value="1"/>
</dbReference>
<comment type="similarity">
    <text evidence="1">Belongs to the IUNH family.</text>
</comment>
<feature type="domain" description="Inosine/uridine-preferring nucleoside hydrolase" evidence="5">
    <location>
        <begin position="6"/>
        <end position="439"/>
    </location>
</feature>
<organism evidence="6 7">
    <name type="scientific">Hyaloscypha bicolor E</name>
    <dbReference type="NCBI Taxonomy" id="1095630"/>
    <lineage>
        <taxon>Eukaryota</taxon>
        <taxon>Fungi</taxon>
        <taxon>Dikarya</taxon>
        <taxon>Ascomycota</taxon>
        <taxon>Pezizomycotina</taxon>
        <taxon>Leotiomycetes</taxon>
        <taxon>Helotiales</taxon>
        <taxon>Hyaloscyphaceae</taxon>
        <taxon>Hyaloscypha</taxon>
        <taxon>Hyaloscypha bicolor</taxon>
    </lineage>
</organism>
<accession>A0A2J6TJL3</accession>
<keyword evidence="3" id="KW-0326">Glycosidase</keyword>
<evidence type="ECO:0000313" key="7">
    <source>
        <dbReference type="Proteomes" id="UP000235371"/>
    </source>
</evidence>
<dbReference type="OrthoDB" id="5783963at2759"/>
<proteinExistence type="inferred from homology"/>
<dbReference type="Proteomes" id="UP000235371">
    <property type="component" value="Unassembled WGS sequence"/>
</dbReference>
<feature type="region of interest" description="Disordered" evidence="4">
    <location>
        <begin position="436"/>
        <end position="456"/>
    </location>
</feature>
<dbReference type="GeneID" id="36593776"/>
<dbReference type="STRING" id="1095630.A0A2J6TJL3"/>
<dbReference type="AlphaFoldDB" id="A0A2J6TJL3"/>
<dbReference type="InParanoid" id="A0A2J6TJL3"/>
<dbReference type="PANTHER" id="PTHR12304:SF56">
    <property type="entry name" value="HYDROLASE, PUTATIVE (AFU_ORTHOLOGUE AFUA_1G11790)-RELATED"/>
    <property type="match status" value="1"/>
</dbReference>
<evidence type="ECO:0000313" key="6">
    <source>
        <dbReference type="EMBL" id="PMD63205.1"/>
    </source>
</evidence>
<keyword evidence="2 6" id="KW-0378">Hydrolase</keyword>
<dbReference type="InterPro" id="IPR036452">
    <property type="entry name" value="Ribo_hydro-like"/>
</dbReference>
<dbReference type="RefSeq" id="XP_024740109.1">
    <property type="nucleotide sequence ID" value="XM_024885699.1"/>
</dbReference>
<evidence type="ECO:0000259" key="5">
    <source>
        <dbReference type="Pfam" id="PF01156"/>
    </source>
</evidence>
<dbReference type="Pfam" id="PF01156">
    <property type="entry name" value="IU_nuc_hydro"/>
    <property type="match status" value="1"/>
</dbReference>
<dbReference type="GO" id="GO:0008477">
    <property type="term" value="F:purine nucleosidase activity"/>
    <property type="evidence" value="ECO:0007669"/>
    <property type="project" value="TreeGrafter"/>
</dbReference>
<feature type="region of interest" description="Disordered" evidence="4">
    <location>
        <begin position="227"/>
        <end position="246"/>
    </location>
</feature>
<evidence type="ECO:0000256" key="4">
    <source>
        <dbReference type="SAM" id="MobiDB-lite"/>
    </source>
</evidence>
<evidence type="ECO:0000256" key="2">
    <source>
        <dbReference type="ARBA" id="ARBA00022801"/>
    </source>
</evidence>
<dbReference type="EMBL" id="KZ613782">
    <property type="protein sequence ID" value="PMD63205.1"/>
    <property type="molecule type" value="Genomic_DNA"/>
</dbReference>
<dbReference type="GO" id="GO:0006152">
    <property type="term" value="P:purine nucleoside catabolic process"/>
    <property type="evidence" value="ECO:0007669"/>
    <property type="project" value="TreeGrafter"/>
</dbReference>
<dbReference type="InterPro" id="IPR023186">
    <property type="entry name" value="IUNH"/>
</dbReference>
<dbReference type="PANTHER" id="PTHR12304">
    <property type="entry name" value="INOSINE-URIDINE PREFERRING NUCLEOSIDE HYDROLASE"/>
    <property type="match status" value="1"/>
</dbReference>
<dbReference type="InterPro" id="IPR001910">
    <property type="entry name" value="Inosine/uridine_hydrolase_dom"/>
</dbReference>
<reference evidence="6 7" key="1">
    <citation type="submission" date="2016-04" db="EMBL/GenBank/DDBJ databases">
        <title>A degradative enzymes factory behind the ericoid mycorrhizal symbiosis.</title>
        <authorList>
            <consortium name="DOE Joint Genome Institute"/>
            <person name="Martino E."/>
            <person name="Morin E."/>
            <person name="Grelet G."/>
            <person name="Kuo A."/>
            <person name="Kohler A."/>
            <person name="Daghino S."/>
            <person name="Barry K."/>
            <person name="Choi C."/>
            <person name="Cichocki N."/>
            <person name="Clum A."/>
            <person name="Copeland A."/>
            <person name="Hainaut M."/>
            <person name="Haridas S."/>
            <person name="Labutti K."/>
            <person name="Lindquist E."/>
            <person name="Lipzen A."/>
            <person name="Khouja H.-R."/>
            <person name="Murat C."/>
            <person name="Ohm R."/>
            <person name="Olson A."/>
            <person name="Spatafora J."/>
            <person name="Veneault-Fourrey C."/>
            <person name="Henrissat B."/>
            <person name="Grigoriev I."/>
            <person name="Martin F."/>
            <person name="Perotto S."/>
        </authorList>
    </citation>
    <scope>NUCLEOTIDE SEQUENCE [LARGE SCALE GENOMIC DNA]</scope>
    <source>
        <strain evidence="6 7">E</strain>
    </source>
</reference>
<name>A0A2J6TJL3_9HELO</name>
<sequence length="482" mass="52710">MAPRKIIIDTDPGVDDILAILLALSASPEKLQVLLISVTYGNIDLQNCLRNAISLFHYVNKEIAWRESVGRSLGFETLRSSKPVVVAIGPEQPLAENASMLDFFHGQDGLGGPHLSLGQQPHLTPAETWQHLLEVAETSSAPEQSEIIAKEMKNPSSLFTQSQTPAHLEILKLLRDNEPNSITIVAIGPMTNLALAAAEDPETFLKVKEIVVMGGHIDQADNPALQPPSSLEQAPNIPEPPFRLTRQPPGPIRDLLNMRNQTAPVADFNTFADPIAAARVYTLTSPKPHTVMPFALPLPLCEKQEEDVAPLPFLPSYPDNLSKRLNVTLFPIDITGKHVLARGDLEASLEPLLAAKSPLAEWVSAFMKATFDKIVSTSPGVSRDTVGVPVHDVLTIWYCVDYDDPKWEISEGEDLRVETVGQWTRGMFVADRRSRKRKDDDCDDGDGRLTGGNGNGNRLNRCVGSPGQDIFGGLLLKRIFGS</sequence>
<gene>
    <name evidence="6" type="ORF">K444DRAFT_651300</name>
</gene>
<protein>
    <submittedName>
        <fullName evidence="6">Putative nucleoside hydrolase</fullName>
    </submittedName>
</protein>
<evidence type="ECO:0000256" key="3">
    <source>
        <dbReference type="ARBA" id="ARBA00023295"/>
    </source>
</evidence>
<evidence type="ECO:0000256" key="1">
    <source>
        <dbReference type="ARBA" id="ARBA00009176"/>
    </source>
</evidence>
<dbReference type="Gene3D" id="3.90.245.10">
    <property type="entry name" value="Ribonucleoside hydrolase-like"/>
    <property type="match status" value="1"/>
</dbReference>
<keyword evidence="7" id="KW-1185">Reference proteome</keyword>